<comment type="similarity">
    <text evidence="1 5">Belongs to the peptidase S8 family.</text>
</comment>
<keyword evidence="7" id="KW-0812">Transmembrane</keyword>
<feature type="compositionally biased region" description="Polar residues" evidence="6">
    <location>
        <begin position="347"/>
        <end position="361"/>
    </location>
</feature>
<dbReference type="InterPro" id="IPR000209">
    <property type="entry name" value="Peptidase_S8/S53_dom"/>
</dbReference>
<evidence type="ECO:0000259" key="8">
    <source>
        <dbReference type="Pfam" id="PF00082"/>
    </source>
</evidence>
<keyword evidence="10" id="KW-1185">Reference proteome</keyword>
<evidence type="ECO:0000256" key="1">
    <source>
        <dbReference type="ARBA" id="ARBA00011073"/>
    </source>
</evidence>
<dbReference type="Pfam" id="PF00082">
    <property type="entry name" value="Peptidase_S8"/>
    <property type="match status" value="1"/>
</dbReference>
<dbReference type="InterPro" id="IPR015500">
    <property type="entry name" value="Peptidase_S8_subtilisin-rel"/>
</dbReference>
<keyword evidence="7" id="KW-0472">Membrane</keyword>
<sequence>MAIVSTSLAPGAAALDIQSKQWYLAPMKADTMWKTSTGKGIKVAVIDTGVNPATPSLRGQVLVGEVAKSVSYHVTKDFNGHGTSIAELIAGTGTGGGIKGLAPDAKIIPYRVQLDSLKGKTEKTKTATLAADIRAAADSDAKIINMSIGGPLYDPDEEKAVKYAASKGKLLFASVGNEAQTKNNQIEYPAFYPYVNGVSAADRSGTVAKFAEHGTYVDLAAPGVDVPTWCDNTFTEYCKGKGTSPATAIVSASAALIWSAHPDWTANQVLRVLVDTAGRTWAKGQRSIYLGYGLVRPRKVLENPKINPGPANVDPLAADNYTGDEATPTPTPSASKDGPAKGAGATSAPSTVAAQDPDSGTSATTWVTLGAAAAVLVVGGVGYGVLRARRSR</sequence>
<gene>
    <name evidence="9" type="ORF">NX794_32920</name>
</gene>
<dbReference type="Gene3D" id="3.40.50.200">
    <property type="entry name" value="Peptidase S8/S53 domain"/>
    <property type="match status" value="1"/>
</dbReference>
<dbReference type="PANTHER" id="PTHR43806">
    <property type="entry name" value="PEPTIDASE S8"/>
    <property type="match status" value="1"/>
</dbReference>
<keyword evidence="3 5" id="KW-0378">Hydrolase</keyword>
<evidence type="ECO:0000313" key="10">
    <source>
        <dbReference type="Proteomes" id="UP001205612"/>
    </source>
</evidence>
<dbReference type="Proteomes" id="UP001205612">
    <property type="component" value="Unassembled WGS sequence"/>
</dbReference>
<evidence type="ECO:0000256" key="2">
    <source>
        <dbReference type="ARBA" id="ARBA00022670"/>
    </source>
</evidence>
<evidence type="ECO:0000256" key="7">
    <source>
        <dbReference type="SAM" id="Phobius"/>
    </source>
</evidence>
<evidence type="ECO:0000256" key="5">
    <source>
        <dbReference type="PROSITE-ProRule" id="PRU01240"/>
    </source>
</evidence>
<evidence type="ECO:0000313" key="9">
    <source>
        <dbReference type="EMBL" id="MCS0605974.1"/>
    </source>
</evidence>
<dbReference type="InterPro" id="IPR050131">
    <property type="entry name" value="Peptidase_S8_subtilisin-like"/>
</dbReference>
<organism evidence="9 10">
    <name type="scientific">Streptomyces pyxinicus</name>
    <dbReference type="NCBI Taxonomy" id="2970331"/>
    <lineage>
        <taxon>Bacteria</taxon>
        <taxon>Bacillati</taxon>
        <taxon>Actinomycetota</taxon>
        <taxon>Actinomycetes</taxon>
        <taxon>Kitasatosporales</taxon>
        <taxon>Streptomycetaceae</taxon>
        <taxon>Streptomyces</taxon>
    </lineage>
</organism>
<comment type="caution">
    <text evidence="9">The sequence shown here is derived from an EMBL/GenBank/DDBJ whole genome shotgun (WGS) entry which is preliminary data.</text>
</comment>
<keyword evidence="4 5" id="KW-0720">Serine protease</keyword>
<evidence type="ECO:0000256" key="6">
    <source>
        <dbReference type="SAM" id="MobiDB-lite"/>
    </source>
</evidence>
<feature type="active site" description="Charge relay system" evidence="5">
    <location>
        <position position="47"/>
    </location>
</feature>
<keyword evidence="7" id="KW-1133">Transmembrane helix</keyword>
<protein>
    <submittedName>
        <fullName evidence="9">S8 family serine peptidase</fullName>
    </submittedName>
</protein>
<feature type="domain" description="Peptidase S8/S53" evidence="8">
    <location>
        <begin position="38"/>
        <end position="286"/>
    </location>
</feature>
<dbReference type="InterPro" id="IPR036852">
    <property type="entry name" value="Peptidase_S8/S53_dom_sf"/>
</dbReference>
<evidence type="ECO:0000256" key="3">
    <source>
        <dbReference type="ARBA" id="ARBA00022801"/>
    </source>
</evidence>
<feature type="active site" description="Charge relay system" evidence="5">
    <location>
        <position position="81"/>
    </location>
</feature>
<feature type="transmembrane region" description="Helical" evidence="7">
    <location>
        <begin position="366"/>
        <end position="386"/>
    </location>
</feature>
<dbReference type="EMBL" id="JANUGP010000041">
    <property type="protein sequence ID" value="MCS0605974.1"/>
    <property type="molecule type" value="Genomic_DNA"/>
</dbReference>
<name>A0ABT2BBT6_9ACTN</name>
<reference evidence="9 10" key="1">
    <citation type="submission" date="2022-08" db="EMBL/GenBank/DDBJ databases">
        <authorList>
            <person name="Somphong A."/>
            <person name="Phongsopitanun W."/>
        </authorList>
    </citation>
    <scope>NUCLEOTIDE SEQUENCE [LARGE SCALE GENOMIC DNA]</scope>
    <source>
        <strain evidence="9 10">LP11</strain>
    </source>
</reference>
<evidence type="ECO:0000256" key="4">
    <source>
        <dbReference type="ARBA" id="ARBA00022825"/>
    </source>
</evidence>
<proteinExistence type="inferred from homology"/>
<dbReference type="PROSITE" id="PS51892">
    <property type="entry name" value="SUBTILASE"/>
    <property type="match status" value="1"/>
</dbReference>
<feature type="region of interest" description="Disordered" evidence="6">
    <location>
        <begin position="303"/>
        <end position="361"/>
    </location>
</feature>
<dbReference type="PANTHER" id="PTHR43806:SF11">
    <property type="entry name" value="CEREVISIN-RELATED"/>
    <property type="match status" value="1"/>
</dbReference>
<dbReference type="SUPFAM" id="SSF52743">
    <property type="entry name" value="Subtilisin-like"/>
    <property type="match status" value="1"/>
</dbReference>
<keyword evidence="2 5" id="KW-0645">Protease</keyword>
<feature type="active site" description="Charge relay system" evidence="5">
    <location>
        <position position="244"/>
    </location>
</feature>
<dbReference type="PRINTS" id="PR00723">
    <property type="entry name" value="SUBTILISIN"/>
</dbReference>
<accession>A0ABT2BBT6</accession>